<feature type="transmembrane region" description="Helical" evidence="7">
    <location>
        <begin position="112"/>
        <end position="130"/>
    </location>
</feature>
<feature type="transmembrane region" description="Helical" evidence="7">
    <location>
        <begin position="136"/>
        <end position="157"/>
    </location>
</feature>
<feature type="transmembrane region" description="Helical" evidence="7">
    <location>
        <begin position="6"/>
        <end position="27"/>
    </location>
</feature>
<dbReference type="GO" id="GO:0005436">
    <property type="term" value="F:sodium:phosphate symporter activity"/>
    <property type="evidence" value="ECO:0007669"/>
    <property type="project" value="InterPro"/>
</dbReference>
<dbReference type="Pfam" id="PF01895">
    <property type="entry name" value="PhoU"/>
    <property type="match status" value="2"/>
</dbReference>
<dbReference type="InterPro" id="IPR003841">
    <property type="entry name" value="Na/Pi_transpt"/>
</dbReference>
<feature type="transmembrane region" description="Helical" evidence="7">
    <location>
        <begin position="297"/>
        <end position="317"/>
    </location>
</feature>
<keyword evidence="6" id="KW-0175">Coiled coil</keyword>
<feature type="transmembrane region" description="Helical" evidence="7">
    <location>
        <begin position="252"/>
        <end position="277"/>
    </location>
</feature>
<dbReference type="NCBIfam" id="TIGR00704">
    <property type="entry name" value="NaPi_cotrn_rel"/>
    <property type="match status" value="1"/>
</dbReference>
<comment type="caution">
    <text evidence="9">The sequence shown here is derived from an EMBL/GenBank/DDBJ whole genome shotgun (WGS) entry which is preliminary data.</text>
</comment>
<evidence type="ECO:0000313" key="10">
    <source>
        <dbReference type="Proteomes" id="UP000824159"/>
    </source>
</evidence>
<evidence type="ECO:0000313" key="9">
    <source>
        <dbReference type="EMBL" id="HIT99175.1"/>
    </source>
</evidence>
<keyword evidence="3 7" id="KW-0812">Transmembrane</keyword>
<reference evidence="9" key="2">
    <citation type="journal article" date="2021" name="PeerJ">
        <title>Extensive microbial diversity within the chicken gut microbiome revealed by metagenomics and culture.</title>
        <authorList>
            <person name="Gilroy R."/>
            <person name="Ravi A."/>
            <person name="Getino M."/>
            <person name="Pursley I."/>
            <person name="Horton D.L."/>
            <person name="Alikhan N.F."/>
            <person name="Baker D."/>
            <person name="Gharbi K."/>
            <person name="Hall N."/>
            <person name="Watson M."/>
            <person name="Adriaenssens E.M."/>
            <person name="Foster-Nyarko E."/>
            <person name="Jarju S."/>
            <person name="Secka A."/>
            <person name="Antonio M."/>
            <person name="Oren A."/>
            <person name="Chaudhuri R.R."/>
            <person name="La Ragione R."/>
            <person name="Hildebrand F."/>
            <person name="Pallen M.J."/>
        </authorList>
    </citation>
    <scope>NUCLEOTIDE SEQUENCE</scope>
    <source>
        <strain evidence="9">CHK176-22527</strain>
    </source>
</reference>
<accession>A0A9D1HBH8</accession>
<keyword evidence="4 7" id="KW-1133">Transmembrane helix</keyword>
<keyword evidence="2" id="KW-1003">Cell membrane</keyword>
<evidence type="ECO:0000256" key="3">
    <source>
        <dbReference type="ARBA" id="ARBA00022692"/>
    </source>
</evidence>
<evidence type="ECO:0000259" key="8">
    <source>
        <dbReference type="Pfam" id="PF01895"/>
    </source>
</evidence>
<feature type="transmembrane region" description="Helical" evidence="7">
    <location>
        <begin position="48"/>
        <end position="81"/>
    </location>
</feature>
<name>A0A9D1HBH8_9FIRM</name>
<evidence type="ECO:0000256" key="6">
    <source>
        <dbReference type="SAM" id="Coils"/>
    </source>
</evidence>
<dbReference type="GO" id="GO:0005886">
    <property type="term" value="C:plasma membrane"/>
    <property type="evidence" value="ECO:0007669"/>
    <property type="project" value="UniProtKB-SubCell"/>
</dbReference>
<evidence type="ECO:0000256" key="4">
    <source>
        <dbReference type="ARBA" id="ARBA00022989"/>
    </source>
</evidence>
<evidence type="ECO:0000256" key="7">
    <source>
        <dbReference type="SAM" id="Phobius"/>
    </source>
</evidence>
<dbReference type="PANTHER" id="PTHR10010:SF46">
    <property type="entry name" value="SODIUM-DEPENDENT PHOSPHATE TRANSPORT PROTEIN 2B"/>
    <property type="match status" value="1"/>
</dbReference>
<dbReference type="GO" id="GO:0044341">
    <property type="term" value="P:sodium-dependent phosphate transport"/>
    <property type="evidence" value="ECO:0007669"/>
    <property type="project" value="InterPro"/>
</dbReference>
<feature type="transmembrane region" description="Helical" evidence="7">
    <location>
        <begin position="178"/>
        <end position="201"/>
    </location>
</feature>
<feature type="coiled-coil region" evidence="6">
    <location>
        <begin position="486"/>
        <end position="513"/>
    </location>
</feature>
<keyword evidence="5 7" id="KW-0472">Membrane</keyword>
<dbReference type="InterPro" id="IPR038078">
    <property type="entry name" value="PhoU-like_sf"/>
</dbReference>
<proteinExistence type="predicted"/>
<dbReference type="AlphaFoldDB" id="A0A9D1HBH8"/>
<feature type="domain" description="PhoU" evidence="8">
    <location>
        <begin position="470"/>
        <end position="549"/>
    </location>
</feature>
<comment type="subcellular location">
    <subcellularLocation>
        <location evidence="1">Cell membrane</location>
        <topology evidence="1">Multi-pass membrane protein</topology>
    </subcellularLocation>
</comment>
<evidence type="ECO:0000256" key="2">
    <source>
        <dbReference type="ARBA" id="ARBA00022475"/>
    </source>
</evidence>
<dbReference type="PANTHER" id="PTHR10010">
    <property type="entry name" value="SOLUTE CARRIER FAMILY 34 SODIUM PHOSPHATE , MEMBER 2-RELATED"/>
    <property type="match status" value="1"/>
</dbReference>
<protein>
    <submittedName>
        <fullName evidence="9">Na/Pi cotransporter family protein</fullName>
    </submittedName>
</protein>
<sequence length="568" mass="61185">MNIEGLQIGLTLLGGLALFIYGMNLMSDGLQKAAGEKMKNILALLTKNALVGVLAGAVTTAVIQSSSATTVMVIGFVAANLMNLRQAISIIIGANIGTTVTAQLVAFQIGDYAWGFVIIGFIMYFFISGYEKVTDIGQIIFAFGVLFVGLNVMGDAMEPLSQTEMFADLMLKVSDSPALGVIVGAVLTAIIQSSSASIAVLQNLAATAGPDGVTSIIGLTGAIPILFGTNIGTTVTALLASIGGSVNAKRAALAHTMFNVGGTLIFIWFTPYIAMFVEMISPSGDELDVISRQIANAHLGFNIATTIVFIPLIGVLVKIVTKLIPGKDEIKDPMEVVYLDYNVIEQPFIAIHLAVKELSRMAEITAGMITETKKAFLGGDMDAAESVMKDETVVDSLRDKITEYLSSIFVSEAVTEHQARTISGLLHVASDVEHIGDCCKTISEFAIEKTKNGYEFSDNACAEIYQCFQLGTKIVNDSIEALSTGDMELAQSVKRQERRLNELEEKLRQRHMERLNRRQCSPEFTVIYTDVVHHIENIGDSCDNIADRVLEDINFKNSSAEKTSGECE</sequence>
<dbReference type="Proteomes" id="UP000824159">
    <property type="component" value="Unassembled WGS sequence"/>
</dbReference>
<dbReference type="SUPFAM" id="SSF109755">
    <property type="entry name" value="PhoU-like"/>
    <property type="match status" value="1"/>
</dbReference>
<feature type="domain" description="PhoU" evidence="8">
    <location>
        <begin position="358"/>
        <end position="445"/>
    </location>
</feature>
<dbReference type="EMBL" id="DVLX01000028">
    <property type="protein sequence ID" value="HIT99175.1"/>
    <property type="molecule type" value="Genomic_DNA"/>
</dbReference>
<evidence type="ECO:0000256" key="5">
    <source>
        <dbReference type="ARBA" id="ARBA00023136"/>
    </source>
</evidence>
<dbReference type="NCBIfam" id="NF037997">
    <property type="entry name" value="Na_Pi_symport"/>
    <property type="match status" value="1"/>
</dbReference>
<feature type="transmembrane region" description="Helical" evidence="7">
    <location>
        <begin position="213"/>
        <end position="240"/>
    </location>
</feature>
<dbReference type="InterPro" id="IPR004633">
    <property type="entry name" value="NaPi_cotrn-rel/YqeW-like"/>
</dbReference>
<dbReference type="InterPro" id="IPR026022">
    <property type="entry name" value="PhoU_dom"/>
</dbReference>
<evidence type="ECO:0000256" key="1">
    <source>
        <dbReference type="ARBA" id="ARBA00004651"/>
    </source>
</evidence>
<organism evidence="9 10">
    <name type="scientific">Candidatus Allocopromorpha excrementavium</name>
    <dbReference type="NCBI Taxonomy" id="2840741"/>
    <lineage>
        <taxon>Bacteria</taxon>
        <taxon>Bacillati</taxon>
        <taxon>Bacillota</taxon>
        <taxon>Clostridia</taxon>
        <taxon>Eubacteriales</taxon>
        <taxon>Eubacteriaceae</taxon>
        <taxon>Eubacteriaceae incertae sedis</taxon>
        <taxon>Candidatus Allocopromorpha</taxon>
    </lineage>
</organism>
<dbReference type="Pfam" id="PF02690">
    <property type="entry name" value="Na_Pi_cotrans"/>
    <property type="match status" value="1"/>
</dbReference>
<dbReference type="Gene3D" id="1.20.58.220">
    <property type="entry name" value="Phosphate transport system protein phou homolog 2, domain 2"/>
    <property type="match status" value="1"/>
</dbReference>
<reference evidence="9" key="1">
    <citation type="submission" date="2020-10" db="EMBL/GenBank/DDBJ databases">
        <authorList>
            <person name="Gilroy R."/>
        </authorList>
    </citation>
    <scope>NUCLEOTIDE SEQUENCE</scope>
    <source>
        <strain evidence="9">CHK176-22527</strain>
    </source>
</reference>
<gene>
    <name evidence="9" type="ORF">IAD12_02845</name>
</gene>